<evidence type="ECO:0000313" key="2">
    <source>
        <dbReference type="Proteomes" id="UP001190700"/>
    </source>
</evidence>
<organism evidence="1 2">
    <name type="scientific">Cymbomonas tetramitiformis</name>
    <dbReference type="NCBI Taxonomy" id="36881"/>
    <lineage>
        <taxon>Eukaryota</taxon>
        <taxon>Viridiplantae</taxon>
        <taxon>Chlorophyta</taxon>
        <taxon>Pyramimonadophyceae</taxon>
        <taxon>Pyramimonadales</taxon>
        <taxon>Pyramimonadaceae</taxon>
        <taxon>Cymbomonas</taxon>
    </lineage>
</organism>
<name>A0AAE0EYF0_9CHLO</name>
<dbReference type="EMBL" id="LGRX02031444">
    <property type="protein sequence ID" value="KAK3244764.1"/>
    <property type="molecule type" value="Genomic_DNA"/>
</dbReference>
<keyword evidence="2" id="KW-1185">Reference proteome</keyword>
<dbReference type="AlphaFoldDB" id="A0AAE0EYF0"/>
<protein>
    <submittedName>
        <fullName evidence="1">Uncharacterized protein</fullName>
    </submittedName>
</protein>
<gene>
    <name evidence="1" type="ORF">CYMTET_45638</name>
</gene>
<feature type="non-terminal residue" evidence="1">
    <location>
        <position position="105"/>
    </location>
</feature>
<reference evidence="1 2" key="1">
    <citation type="journal article" date="2015" name="Genome Biol. Evol.">
        <title>Comparative Genomics of a Bacterivorous Green Alga Reveals Evolutionary Causalities and Consequences of Phago-Mixotrophic Mode of Nutrition.</title>
        <authorList>
            <person name="Burns J.A."/>
            <person name="Paasch A."/>
            <person name="Narechania A."/>
            <person name="Kim E."/>
        </authorList>
    </citation>
    <scope>NUCLEOTIDE SEQUENCE [LARGE SCALE GENOMIC DNA]</scope>
    <source>
        <strain evidence="1 2">PLY_AMNH</strain>
    </source>
</reference>
<comment type="caution">
    <text evidence="1">The sequence shown here is derived from an EMBL/GenBank/DDBJ whole genome shotgun (WGS) entry which is preliminary data.</text>
</comment>
<accession>A0AAE0EYF0</accession>
<sequence length="105" mass="11966">MHIDACHMFRKDTNARMTLEDLVTYLLTRPRKSVPDPVRALLLPRGHLDDKAWPGETSAVKKHLRDQVMEAGGPHNRHERAYTTDSAPFTARICDKKCAMRAISQ</sequence>
<proteinExistence type="predicted"/>
<evidence type="ECO:0000313" key="1">
    <source>
        <dbReference type="EMBL" id="KAK3244764.1"/>
    </source>
</evidence>
<dbReference type="Proteomes" id="UP001190700">
    <property type="component" value="Unassembled WGS sequence"/>
</dbReference>